<gene>
    <name evidence="1" type="ORF">GCM10023203_27330</name>
</gene>
<evidence type="ECO:0000313" key="1">
    <source>
        <dbReference type="EMBL" id="GAA4875676.1"/>
    </source>
</evidence>
<reference evidence="2" key="1">
    <citation type="journal article" date="2019" name="Int. J. Syst. Evol. Microbiol.">
        <title>The Global Catalogue of Microorganisms (GCM) 10K type strain sequencing project: providing services to taxonomists for standard genome sequencing and annotation.</title>
        <authorList>
            <consortium name="The Broad Institute Genomics Platform"/>
            <consortium name="The Broad Institute Genome Sequencing Center for Infectious Disease"/>
            <person name="Wu L."/>
            <person name="Ma J."/>
        </authorList>
    </citation>
    <scope>NUCLEOTIDE SEQUENCE [LARGE SCALE GENOMIC DNA]</scope>
    <source>
        <strain evidence="2">JCM 17983</strain>
    </source>
</reference>
<evidence type="ECO:0008006" key="3">
    <source>
        <dbReference type="Google" id="ProtNLM"/>
    </source>
</evidence>
<dbReference type="RefSeq" id="WP_274232897.1">
    <property type="nucleotide sequence ID" value="NZ_BAABHQ010000006.1"/>
</dbReference>
<accession>A0ABP9EEY8</accession>
<keyword evidence="2" id="KW-1185">Reference proteome</keyword>
<proteinExistence type="predicted"/>
<dbReference type="Proteomes" id="UP001500457">
    <property type="component" value="Unassembled WGS sequence"/>
</dbReference>
<sequence length="116" mass="12339">MNPALTRHIDQASESVRAANHAALGPVTGPDAYAVVGGLAELVHRLPQLLDYLGRGLRRAEPAQHYDDRGADPAGALCRAHGHLAEARGLVDDLAGHLDHAHNQLGHLGRVLTEED</sequence>
<protein>
    <recommendedName>
        <fullName evidence="3">Excreted virulence factor EspC (Type VII ESX diderm)</fullName>
    </recommendedName>
</protein>
<organism evidence="1 2">
    <name type="scientific">Actinomycetospora straminea</name>
    <dbReference type="NCBI Taxonomy" id="663607"/>
    <lineage>
        <taxon>Bacteria</taxon>
        <taxon>Bacillati</taxon>
        <taxon>Actinomycetota</taxon>
        <taxon>Actinomycetes</taxon>
        <taxon>Pseudonocardiales</taxon>
        <taxon>Pseudonocardiaceae</taxon>
        <taxon>Actinomycetospora</taxon>
    </lineage>
</organism>
<comment type="caution">
    <text evidence="1">The sequence shown here is derived from an EMBL/GenBank/DDBJ whole genome shotgun (WGS) entry which is preliminary data.</text>
</comment>
<dbReference type="EMBL" id="BAABHQ010000006">
    <property type="protein sequence ID" value="GAA4875676.1"/>
    <property type="molecule type" value="Genomic_DNA"/>
</dbReference>
<name>A0ABP9EEY8_9PSEU</name>
<evidence type="ECO:0000313" key="2">
    <source>
        <dbReference type="Proteomes" id="UP001500457"/>
    </source>
</evidence>